<dbReference type="OrthoDB" id="7064973at2"/>
<name>A0A344UK22_9NEIS</name>
<reference evidence="3 4" key="1">
    <citation type="submission" date="2018-05" db="EMBL/GenBank/DDBJ databases">
        <title>Genome sequencing, assembly and analysis of the novel insecticidal bacterium, Chromobacterium phragmitis.</title>
        <authorList>
            <person name="Sparks M.E."/>
            <person name="Blackburn M.B."/>
            <person name="Gundersen-Rindal D.E."/>
        </authorList>
    </citation>
    <scope>NUCLEOTIDE SEQUENCE [LARGE SCALE GENOMIC DNA]</scope>
    <source>
        <strain evidence="3">IIBBL 274-1</strain>
    </source>
</reference>
<feature type="compositionally biased region" description="Basic and acidic residues" evidence="1">
    <location>
        <begin position="109"/>
        <end position="118"/>
    </location>
</feature>
<proteinExistence type="predicted"/>
<dbReference type="KEGG" id="chrb:DK843_15690"/>
<feature type="compositionally biased region" description="Basic and acidic residues" evidence="1">
    <location>
        <begin position="87"/>
        <end position="99"/>
    </location>
</feature>
<dbReference type="InterPro" id="IPR025392">
    <property type="entry name" value="DUF4124"/>
</dbReference>
<protein>
    <submittedName>
        <fullName evidence="3">DUF4124 domain-containing protein</fullName>
    </submittedName>
</protein>
<dbReference type="Proteomes" id="UP000252038">
    <property type="component" value="Chromosome"/>
</dbReference>
<dbReference type="AlphaFoldDB" id="A0A344UK22"/>
<sequence length="224" mass="25206">MCWVSWKTARSWPPTSTRCAPTALDTESTPDMKAFAGCLLLCSLAHAGVYKWVDEAGNTHYSDAPPLQGQSRGVAELNKQGAVSKPAESEAQRRAREASAAESAQRKRQALEASRHDQALAQSYPTLADLQADRERQLAVLQSAYRALELRDQGLALQQRQLRQDIERSRANRQPPPAAAVRDQQALGQSQRELQRQMAAKRAELDDFRRKMRQDLDRYRQLNP</sequence>
<feature type="region of interest" description="Disordered" evidence="1">
    <location>
        <begin position="79"/>
        <end position="118"/>
    </location>
</feature>
<dbReference type="Pfam" id="PF13511">
    <property type="entry name" value="DUF4124"/>
    <property type="match status" value="1"/>
</dbReference>
<organism evidence="3 4">
    <name type="scientific">Chromobacterium phragmitis</name>
    <dbReference type="NCBI Taxonomy" id="2202141"/>
    <lineage>
        <taxon>Bacteria</taxon>
        <taxon>Pseudomonadati</taxon>
        <taxon>Pseudomonadota</taxon>
        <taxon>Betaproteobacteria</taxon>
        <taxon>Neisseriales</taxon>
        <taxon>Chromobacteriaceae</taxon>
        <taxon>Chromobacterium</taxon>
    </lineage>
</organism>
<gene>
    <name evidence="3" type="ORF">DK843_15690</name>
</gene>
<evidence type="ECO:0000256" key="1">
    <source>
        <dbReference type="SAM" id="MobiDB-lite"/>
    </source>
</evidence>
<evidence type="ECO:0000259" key="2">
    <source>
        <dbReference type="Pfam" id="PF13511"/>
    </source>
</evidence>
<feature type="region of interest" description="Disordered" evidence="1">
    <location>
        <begin position="168"/>
        <end position="224"/>
    </location>
</feature>
<evidence type="ECO:0000313" key="3">
    <source>
        <dbReference type="EMBL" id="AXE35620.1"/>
    </source>
</evidence>
<feature type="compositionally biased region" description="Basic and acidic residues" evidence="1">
    <location>
        <begin position="201"/>
        <end position="224"/>
    </location>
</feature>
<evidence type="ECO:0000313" key="4">
    <source>
        <dbReference type="Proteomes" id="UP000252038"/>
    </source>
</evidence>
<accession>A0A344UK22</accession>
<dbReference type="KEGG" id="chri:DK842_10115"/>
<dbReference type="EMBL" id="CP029554">
    <property type="protein sequence ID" value="AXE35620.1"/>
    <property type="molecule type" value="Genomic_DNA"/>
</dbReference>
<feature type="domain" description="DUF4124" evidence="2">
    <location>
        <begin position="37"/>
        <end position="91"/>
    </location>
</feature>